<keyword evidence="1" id="KW-0812">Transmembrane</keyword>
<keyword evidence="3" id="KW-1185">Reference proteome</keyword>
<feature type="transmembrane region" description="Helical" evidence="1">
    <location>
        <begin position="12"/>
        <end position="31"/>
    </location>
</feature>
<sequence length="64" mass="7596">MGRRHYQGKFLFLKIVTTLLILLFLMMPYFSSIPHSISSFLIPITIIFFFVIDYLLVKRALKDK</sequence>
<dbReference type="Proteomes" id="UP000036867">
    <property type="component" value="Unassembled WGS sequence"/>
</dbReference>
<dbReference type="AlphaFoldDB" id="A0A0M0LE25"/>
<evidence type="ECO:0000313" key="2">
    <source>
        <dbReference type="EMBL" id="KOO49162.1"/>
    </source>
</evidence>
<keyword evidence="1" id="KW-0472">Membrane</keyword>
<keyword evidence="1" id="KW-1133">Transmembrane helix</keyword>
<dbReference type="STRING" id="263475.AMD00_12300"/>
<comment type="caution">
    <text evidence="2">The sequence shown here is derived from an EMBL/GenBank/DDBJ whole genome shotgun (WGS) entry which is preliminary data.</text>
</comment>
<proteinExistence type="predicted"/>
<evidence type="ECO:0000313" key="3">
    <source>
        <dbReference type="Proteomes" id="UP000036867"/>
    </source>
</evidence>
<organism evidence="2 3">
    <name type="scientific">Viridibacillus arvi</name>
    <dbReference type="NCBI Taxonomy" id="263475"/>
    <lineage>
        <taxon>Bacteria</taxon>
        <taxon>Bacillati</taxon>
        <taxon>Bacillota</taxon>
        <taxon>Bacilli</taxon>
        <taxon>Bacillales</taxon>
        <taxon>Caryophanaceae</taxon>
        <taxon>Viridibacillus</taxon>
    </lineage>
</organism>
<protein>
    <submittedName>
        <fullName evidence="2">Uncharacterized protein</fullName>
    </submittedName>
</protein>
<dbReference type="EMBL" id="LILB01000005">
    <property type="protein sequence ID" value="KOO49162.1"/>
    <property type="molecule type" value="Genomic_DNA"/>
</dbReference>
<name>A0A0M0LE25_9BACL</name>
<evidence type="ECO:0000256" key="1">
    <source>
        <dbReference type="SAM" id="Phobius"/>
    </source>
</evidence>
<gene>
    <name evidence="2" type="ORF">AMD00_12300</name>
</gene>
<feature type="transmembrane region" description="Helical" evidence="1">
    <location>
        <begin position="37"/>
        <end position="57"/>
    </location>
</feature>
<accession>A0A0M0LE25</accession>
<reference evidence="3" key="1">
    <citation type="submission" date="2015-08" db="EMBL/GenBank/DDBJ databases">
        <title>Fjat-10028 dsm 16317.</title>
        <authorList>
            <person name="Liu B."/>
            <person name="Wang J."/>
            <person name="Zhu Y."/>
            <person name="Liu G."/>
            <person name="Chen Q."/>
            <person name="Chen Z."/>
            <person name="Lan J."/>
            <person name="Che J."/>
            <person name="Ge C."/>
            <person name="Shi H."/>
            <person name="Pan Z."/>
            <person name="Liu X."/>
        </authorList>
    </citation>
    <scope>NUCLEOTIDE SEQUENCE [LARGE SCALE GENOMIC DNA]</scope>
    <source>
        <strain evidence="3">DSM 16317</strain>
    </source>
</reference>